<dbReference type="PANTHER" id="PTHR13071">
    <property type="entry name" value="MITOCHONDRIAL 28S RIBOSOMAL PROTEIN S22"/>
    <property type="match status" value="1"/>
</dbReference>
<keyword evidence="2" id="KW-1185">Reference proteome</keyword>
<evidence type="ECO:0000313" key="2">
    <source>
        <dbReference type="Proteomes" id="UP000000305"/>
    </source>
</evidence>
<dbReference type="GO" id="GO:0003735">
    <property type="term" value="F:structural constituent of ribosome"/>
    <property type="evidence" value="ECO:0000318"/>
    <property type="project" value="GO_Central"/>
</dbReference>
<evidence type="ECO:0008006" key="3">
    <source>
        <dbReference type="Google" id="ProtNLM"/>
    </source>
</evidence>
<dbReference type="PANTHER" id="PTHR13071:SF4">
    <property type="entry name" value="SMALL RIBOSOMAL SUBUNIT PROTEIN MS22"/>
    <property type="match status" value="1"/>
</dbReference>
<reference evidence="1 2" key="1">
    <citation type="journal article" date="2011" name="Science">
        <title>The ecoresponsive genome of Daphnia pulex.</title>
        <authorList>
            <person name="Colbourne J.K."/>
            <person name="Pfrender M.E."/>
            <person name="Gilbert D."/>
            <person name="Thomas W.K."/>
            <person name="Tucker A."/>
            <person name="Oakley T.H."/>
            <person name="Tokishita S."/>
            <person name="Aerts A."/>
            <person name="Arnold G.J."/>
            <person name="Basu M.K."/>
            <person name="Bauer D.J."/>
            <person name="Caceres C.E."/>
            <person name="Carmel L."/>
            <person name="Casola C."/>
            <person name="Choi J.H."/>
            <person name="Detter J.C."/>
            <person name="Dong Q."/>
            <person name="Dusheyko S."/>
            <person name="Eads B.D."/>
            <person name="Frohlich T."/>
            <person name="Geiler-Samerotte K.A."/>
            <person name="Gerlach D."/>
            <person name="Hatcher P."/>
            <person name="Jogdeo S."/>
            <person name="Krijgsveld J."/>
            <person name="Kriventseva E.V."/>
            <person name="Kultz D."/>
            <person name="Laforsch C."/>
            <person name="Lindquist E."/>
            <person name="Lopez J."/>
            <person name="Manak J.R."/>
            <person name="Muller J."/>
            <person name="Pangilinan J."/>
            <person name="Patwardhan R.P."/>
            <person name="Pitluck S."/>
            <person name="Pritham E.J."/>
            <person name="Rechtsteiner A."/>
            <person name="Rho M."/>
            <person name="Rogozin I.B."/>
            <person name="Sakarya O."/>
            <person name="Salamov A."/>
            <person name="Schaack S."/>
            <person name="Shapiro H."/>
            <person name="Shiga Y."/>
            <person name="Skalitzky C."/>
            <person name="Smith Z."/>
            <person name="Souvorov A."/>
            <person name="Sung W."/>
            <person name="Tang Z."/>
            <person name="Tsuchiya D."/>
            <person name="Tu H."/>
            <person name="Vos H."/>
            <person name="Wang M."/>
            <person name="Wolf Y.I."/>
            <person name="Yamagata H."/>
            <person name="Yamada T."/>
            <person name="Ye Y."/>
            <person name="Shaw J.R."/>
            <person name="Andrews J."/>
            <person name="Crease T.J."/>
            <person name="Tang H."/>
            <person name="Lucas S.M."/>
            <person name="Robertson H.M."/>
            <person name="Bork P."/>
            <person name="Koonin E.V."/>
            <person name="Zdobnov E.M."/>
            <person name="Grigoriev I.V."/>
            <person name="Lynch M."/>
            <person name="Boore J.L."/>
        </authorList>
    </citation>
    <scope>NUCLEOTIDE SEQUENCE [LARGE SCALE GENOMIC DNA]</scope>
</reference>
<dbReference type="STRING" id="6669.E9GEQ0"/>
<proteinExistence type="predicted"/>
<dbReference type="Pfam" id="PF10245">
    <property type="entry name" value="MRP-S22"/>
    <property type="match status" value="1"/>
</dbReference>
<dbReference type="Proteomes" id="UP000000305">
    <property type="component" value="Unassembled WGS sequence"/>
</dbReference>
<accession>E9GEQ0</accession>
<organism evidence="1 2">
    <name type="scientific">Daphnia pulex</name>
    <name type="common">Water flea</name>
    <dbReference type="NCBI Taxonomy" id="6669"/>
    <lineage>
        <taxon>Eukaryota</taxon>
        <taxon>Metazoa</taxon>
        <taxon>Ecdysozoa</taxon>
        <taxon>Arthropoda</taxon>
        <taxon>Crustacea</taxon>
        <taxon>Branchiopoda</taxon>
        <taxon>Diplostraca</taxon>
        <taxon>Cladocera</taxon>
        <taxon>Anomopoda</taxon>
        <taxon>Daphniidae</taxon>
        <taxon>Daphnia</taxon>
    </lineage>
</organism>
<name>E9GEQ0_DAPPU</name>
<gene>
    <name evidence="1" type="ORF">DAPPUDRAFT_302775</name>
</gene>
<dbReference type="GO" id="GO:0005763">
    <property type="term" value="C:mitochondrial small ribosomal subunit"/>
    <property type="evidence" value="ECO:0000318"/>
    <property type="project" value="GO_Central"/>
</dbReference>
<dbReference type="eggNOG" id="KOG3890">
    <property type="taxonomic scope" value="Eukaryota"/>
</dbReference>
<dbReference type="KEGG" id="dpx:DAPPUDRAFT_302775"/>
<dbReference type="HOGENOM" id="CLU_053702_1_0_1"/>
<protein>
    <recommendedName>
        <fullName evidence="3">28S ribosomal protein S22, mitochondrial</fullName>
    </recommendedName>
</protein>
<dbReference type="FunCoup" id="E9GEQ0">
    <property type="interactions" value="738"/>
</dbReference>
<dbReference type="PhylomeDB" id="E9GEQ0"/>
<dbReference type="InterPro" id="IPR019374">
    <property type="entry name" value="Ribosomal_mS22"/>
</dbReference>
<dbReference type="AlphaFoldDB" id="E9GEQ0"/>
<dbReference type="OrthoDB" id="10052321at2759"/>
<dbReference type="InParanoid" id="E9GEQ0"/>
<sequence length="344" mass="40174">MATRAAMFTFSKFRYFPILKHRVAKFSVSSNLLNASALEPGYSRDPGEVFFKENVQTLLERLTGRDCDKVFHNRKLGERLEPPKYELLTQAEVDHVMAEMEVKLKRKLQMPPLLKERDPIKKIYSFNPELQGFDDSKYVFINISQGITNRNREVVVRDPNGVLREASWEERQRMCQIYFPVPGRKINVPKMFEEGNIQNCLDRDEFEFVLDRACAQFDPDDPEYISVTRKTYDFVDENTKYTSLRPTRHFGPMVLHLVLSKKMDNLLFHFINTKDIDAAANLVRLFHTVADDTSPTEVDEFQLIENYIQGPALKKPALELAWQSFLEIEKQRREVHSQQNNASN</sequence>
<evidence type="ECO:0000313" key="1">
    <source>
        <dbReference type="EMBL" id="EFX81875.1"/>
    </source>
</evidence>
<dbReference type="EMBL" id="GL732541">
    <property type="protein sequence ID" value="EFX81875.1"/>
    <property type="molecule type" value="Genomic_DNA"/>
</dbReference>
<dbReference type="OMA" id="CIDDLLY"/>